<dbReference type="GO" id="GO:0046982">
    <property type="term" value="F:protein heterodimerization activity"/>
    <property type="evidence" value="ECO:0007669"/>
    <property type="project" value="InterPro"/>
</dbReference>
<dbReference type="AlphaFoldDB" id="A0A2S4L6I4"/>
<organism evidence="2 3">
    <name type="scientific">Tolypocladium paradoxum</name>
    <dbReference type="NCBI Taxonomy" id="94208"/>
    <lineage>
        <taxon>Eukaryota</taxon>
        <taxon>Fungi</taxon>
        <taxon>Dikarya</taxon>
        <taxon>Ascomycota</taxon>
        <taxon>Pezizomycotina</taxon>
        <taxon>Sordariomycetes</taxon>
        <taxon>Hypocreomycetidae</taxon>
        <taxon>Hypocreales</taxon>
        <taxon>Ophiocordycipitaceae</taxon>
        <taxon>Tolypocladium</taxon>
    </lineage>
</organism>
<feature type="compositionally biased region" description="Polar residues" evidence="1">
    <location>
        <begin position="526"/>
        <end position="540"/>
    </location>
</feature>
<feature type="compositionally biased region" description="Pro residues" evidence="1">
    <location>
        <begin position="777"/>
        <end position="791"/>
    </location>
</feature>
<feature type="region of interest" description="Disordered" evidence="1">
    <location>
        <begin position="873"/>
        <end position="896"/>
    </location>
</feature>
<feature type="compositionally biased region" description="Polar residues" evidence="1">
    <location>
        <begin position="385"/>
        <end position="394"/>
    </location>
</feature>
<feature type="region of interest" description="Disordered" evidence="1">
    <location>
        <begin position="92"/>
        <end position="172"/>
    </location>
</feature>
<comment type="caution">
    <text evidence="2">The sequence shown here is derived from an EMBL/GenBank/DDBJ whole genome shotgun (WGS) entry which is preliminary data.</text>
</comment>
<feature type="compositionally biased region" description="Basic residues" evidence="1">
    <location>
        <begin position="405"/>
        <end position="414"/>
    </location>
</feature>
<feature type="compositionally biased region" description="Acidic residues" evidence="1">
    <location>
        <begin position="506"/>
        <end position="524"/>
    </location>
</feature>
<evidence type="ECO:0008006" key="4">
    <source>
        <dbReference type="Google" id="ProtNLM"/>
    </source>
</evidence>
<dbReference type="PANTHER" id="PTHR15992">
    <property type="entry name" value="HOLLIDAY JUNCTION RECOGNITION PROTEIN"/>
    <property type="match status" value="1"/>
</dbReference>
<evidence type="ECO:0000313" key="2">
    <source>
        <dbReference type="EMBL" id="POR38045.1"/>
    </source>
</evidence>
<feature type="compositionally biased region" description="Acidic residues" evidence="1">
    <location>
        <begin position="104"/>
        <end position="135"/>
    </location>
</feature>
<dbReference type="GO" id="GO:0005634">
    <property type="term" value="C:nucleus"/>
    <property type="evidence" value="ECO:0007669"/>
    <property type="project" value="InterPro"/>
</dbReference>
<feature type="compositionally biased region" description="Basic residues" evidence="1">
    <location>
        <begin position="1"/>
        <end position="12"/>
    </location>
</feature>
<proteinExistence type="predicted"/>
<feature type="compositionally biased region" description="Polar residues" evidence="1">
    <location>
        <begin position="639"/>
        <end position="654"/>
    </location>
</feature>
<dbReference type="PANTHER" id="PTHR15992:SF5">
    <property type="entry name" value="HOLLIDAY JUNCTION RECOGNITION PROTEIN"/>
    <property type="match status" value="1"/>
</dbReference>
<evidence type="ECO:0000256" key="1">
    <source>
        <dbReference type="SAM" id="MobiDB-lite"/>
    </source>
</evidence>
<evidence type="ECO:0000313" key="3">
    <source>
        <dbReference type="Proteomes" id="UP000237481"/>
    </source>
</evidence>
<keyword evidence="3" id="KW-1185">Reference proteome</keyword>
<sequence>MEPPAKRWRRGKSPLDRADQDDDELSFEPHEVLAKRDPGYKLSLERAYADSRFQATMAQIFQKYGRDFEGIGDEIDMMTGEIVVNNGHVQNMRNEVDVGVPGLGEEEEEDEEDEEEDEEDEEEGILLEDLTDDEGGQVSRPDDQIEEAGGEDKDEEDDEEDRIMHGREPEQQSISLIPVSRPHAGPHTNRLPSLLSGLYGGGHLGYVPPPAFGTPPLTFGASPFAMEPWGLPNSFSGPAWELPDIFPRQPRLLPAPGDRYEFPVQDGRSSIWAPNYRFEDNEPDRRMAPTKFGPTPPARTRTRPMKYLLPASARRRRDDEVDEDAILTGKSNGQNQAAEGDETVKINERHISEDDDDDVLISGTTPSREPVRKAIKSAPPPVATKSPTPQTGSEGINKAATKTLTSKKKRKKREPRYTSIGPESEPRLESEPDLSETNQLVLAKRAIESPTTEQDASSRRRSGRARKRVEFMGKISWSQAWEERRPQQNMTVQLPSVDLLSRNDYESVDDTVEEVADSADEESCASELSENAENMTTAQPATEKVVPDSQDTSTPQSSRDLRKATSNPDRGGPGKAKQDGINSIYLLSDDEMPIFSTMKPPKSTKSPKRPAVRTGSPGPPDSGIGDSVVRLSSPEDTEQQNTTGTTPSGLQPASGQPRKRGRQRTSEGALDHTGPEQPSALVPSADDKSQRLMRELRWLKRPNMDMAHTENTSIKEAHTKHLRSAGSRDRLKAANPASGKAQAADEELEQHGAAPDIVMEDGPPPVVASDAANSPPKQTPKPSPIKPPSTKPTPQQQAPTTAKPQTPRHTPVPTRVPSSRRSILSLLSSSSANADDDDDDDEKDLDELGRGLATATPFLGSGAASRKIWKSSARTTEVYHTPVKRRPTDAVSPGSVIKTPGGTARTCGLDGYRCGRDFCFTCL</sequence>
<feature type="region of interest" description="Disordered" evidence="1">
    <location>
        <begin position="281"/>
        <end position="849"/>
    </location>
</feature>
<protein>
    <recommendedName>
        <fullName evidence="4">Centromere protein Scm3</fullName>
    </recommendedName>
</protein>
<dbReference type="EMBL" id="PKSG01000179">
    <property type="protein sequence ID" value="POR38045.1"/>
    <property type="molecule type" value="Genomic_DNA"/>
</dbReference>
<accession>A0A2S4L6I4</accession>
<dbReference type="Gene3D" id="1.10.20.10">
    <property type="entry name" value="Histone, subunit A"/>
    <property type="match status" value="1"/>
</dbReference>
<feature type="compositionally biased region" description="Basic and acidic residues" evidence="1">
    <location>
        <begin position="685"/>
        <end position="698"/>
    </location>
</feature>
<dbReference type="GO" id="GO:0042393">
    <property type="term" value="F:histone binding"/>
    <property type="evidence" value="ECO:0007669"/>
    <property type="project" value="InterPro"/>
</dbReference>
<feature type="compositionally biased region" description="Acidic residues" evidence="1">
    <location>
        <begin position="144"/>
        <end position="161"/>
    </location>
</feature>
<feature type="compositionally biased region" description="Basic and acidic residues" evidence="1">
    <location>
        <begin position="342"/>
        <end position="352"/>
    </location>
</feature>
<dbReference type="InterPro" id="IPR009072">
    <property type="entry name" value="Histone-fold"/>
</dbReference>
<dbReference type="InterPro" id="IPR018465">
    <property type="entry name" value="Scm3/HJURP"/>
</dbReference>
<feature type="region of interest" description="Disordered" evidence="1">
    <location>
        <begin position="1"/>
        <end position="31"/>
    </location>
</feature>
<reference evidence="2 3" key="1">
    <citation type="submission" date="2018-01" db="EMBL/GenBank/DDBJ databases">
        <title>Harnessing the power of phylogenomics to disentangle the directionality and signatures of interkingdom host jumping in the parasitic fungal genus Tolypocladium.</title>
        <authorList>
            <person name="Quandt C.A."/>
            <person name="Patterson W."/>
            <person name="Spatafora J.W."/>
        </authorList>
    </citation>
    <scope>NUCLEOTIDE SEQUENCE [LARGE SCALE GENOMIC DNA]</scope>
    <source>
        <strain evidence="2 3">NRBC 100945</strain>
    </source>
</reference>
<name>A0A2S4L6I4_9HYPO</name>
<feature type="compositionally biased region" description="Polar residues" evidence="1">
    <location>
        <begin position="549"/>
        <end position="568"/>
    </location>
</feature>
<feature type="compositionally biased region" description="Acidic residues" evidence="1">
    <location>
        <begin position="834"/>
        <end position="845"/>
    </location>
</feature>
<dbReference type="STRING" id="94208.A0A2S4L6I4"/>
<dbReference type="Pfam" id="PF10384">
    <property type="entry name" value="Scm3"/>
    <property type="match status" value="1"/>
</dbReference>
<feature type="compositionally biased region" description="Low complexity" evidence="1">
    <location>
        <begin position="792"/>
        <end position="833"/>
    </location>
</feature>
<gene>
    <name evidence="2" type="ORF">TPAR_01767</name>
</gene>
<dbReference type="Proteomes" id="UP000237481">
    <property type="component" value="Unassembled WGS sequence"/>
</dbReference>
<dbReference type="OrthoDB" id="2420608at2759"/>